<evidence type="ECO:0000313" key="2">
    <source>
        <dbReference type="Proteomes" id="UP000008963"/>
    </source>
</evidence>
<dbReference type="STRING" id="862908.BMS_2685"/>
<protein>
    <submittedName>
        <fullName evidence="1">Uncharacterized protein</fullName>
    </submittedName>
</protein>
<dbReference type="KEGG" id="bmx:BMS_2685"/>
<evidence type="ECO:0000313" key="1">
    <source>
        <dbReference type="EMBL" id="CBW27464.1"/>
    </source>
</evidence>
<reference evidence="2" key="1">
    <citation type="journal article" date="2013" name="ISME J.">
        <title>A small predatory core genome in the divergent marine Bacteriovorax marinus SJ and the terrestrial Bdellovibrio bacteriovorus.</title>
        <authorList>
            <person name="Crossman L.C."/>
            <person name="Chen H."/>
            <person name="Cerdeno-Tarraga A.M."/>
            <person name="Brooks K."/>
            <person name="Quail M.A."/>
            <person name="Pineiro S.A."/>
            <person name="Hobley L."/>
            <person name="Sockett R.E."/>
            <person name="Bentley S.D."/>
            <person name="Parkhill J."/>
            <person name="Williams H.N."/>
            <person name="Stine O.C."/>
        </authorList>
    </citation>
    <scope>NUCLEOTIDE SEQUENCE [LARGE SCALE GENOMIC DNA]</scope>
    <source>
        <strain evidence="2">ATCC BAA-682 / DSM 15412 / SJ</strain>
    </source>
</reference>
<dbReference type="PATRIC" id="fig|862908.3.peg.2562"/>
<dbReference type="HOGENOM" id="CLU_798694_0_0_7"/>
<keyword evidence="2" id="KW-1185">Reference proteome</keyword>
<gene>
    <name evidence="1" type="ordered locus">BMS_2685</name>
</gene>
<dbReference type="EMBL" id="FQ312005">
    <property type="protein sequence ID" value="CBW27464.1"/>
    <property type="molecule type" value="Genomic_DNA"/>
</dbReference>
<proteinExistence type="predicted"/>
<accession>E1WXE7</accession>
<dbReference type="RefSeq" id="WP_014245239.1">
    <property type="nucleotide sequence ID" value="NC_016620.1"/>
</dbReference>
<dbReference type="AlphaFoldDB" id="E1WXE7"/>
<dbReference type="OrthoDB" id="5290348at2"/>
<name>E1WXE7_HALMS</name>
<dbReference type="Proteomes" id="UP000008963">
    <property type="component" value="Chromosome"/>
</dbReference>
<organism evidence="1 2">
    <name type="scientific">Halobacteriovorax marinus (strain ATCC BAA-682 / DSM 15412 / SJ)</name>
    <name type="common">Bacteriovorax marinus</name>
    <dbReference type="NCBI Taxonomy" id="862908"/>
    <lineage>
        <taxon>Bacteria</taxon>
        <taxon>Pseudomonadati</taxon>
        <taxon>Bdellovibrionota</taxon>
        <taxon>Bacteriovoracia</taxon>
        <taxon>Bacteriovoracales</taxon>
        <taxon>Halobacteriovoraceae</taxon>
        <taxon>Halobacteriovorax</taxon>
    </lineage>
</organism>
<sequence>MDSPNIDIDFLAKETLALSEALKGSEDFGQPSLFDGDFQFERGEDFLLRSDRSVDQSSEDKTSRKEEIEIEVKVKESSAQEVEDDTALCDSLFEVQLPQDVDIEFSSVLEEEEEIVDEQEELFPMSPGLIFKIDAGISTFCVRGVLCHNINESVHGVMNNENDSWKKLKIREREELSGIHYFETASIEQSEMIAEYILNKRFPLQEEMVCNLSDPGFSWWLESNDEGMKIYFKAQSVERDTQFTRLGPIGDRGIASLKFLKCESMLRRLFSISEYSTTEKSFEVRPINSKDNNYLNFKDIFEKGEFNFEFSSSELTLEQQRLVIFLQEIAAVRGFWISVEEILNNKP</sequence>